<evidence type="ECO:0000313" key="2">
    <source>
        <dbReference type="EMBL" id="KCZ89102.1"/>
    </source>
</evidence>
<keyword evidence="1" id="KW-0812">Transmembrane</keyword>
<keyword evidence="3" id="KW-1185">Reference proteome</keyword>
<dbReference type="RefSeq" id="WP_035580262.1">
    <property type="nucleotide sequence ID" value="NZ_ARYJ01000004.1"/>
</dbReference>
<proteinExistence type="predicted"/>
<dbReference type="PATRIC" id="fig|1280952.3.peg.1466"/>
<dbReference type="Proteomes" id="UP000024816">
    <property type="component" value="Unassembled WGS sequence"/>
</dbReference>
<dbReference type="OrthoDB" id="7632567at2"/>
<gene>
    <name evidence="2" type="ORF">HJA_07392</name>
</gene>
<sequence length="79" mass="8316">MSRKAIAIVFACIAVLAVVLAVMPRFWMGGSDGISGHGWAAYIIGAVLTVGLSGGLFFLTFYSARSGHDDLDRPDDPSV</sequence>
<reference evidence="2 3" key="1">
    <citation type="journal article" date="2014" name="Antonie Van Leeuwenhoek">
        <title>Hyphomonas beringensis sp. nov. and Hyphomonas chukchiensis sp. nov., isolated from surface seawater of the Bering Sea and Chukchi Sea.</title>
        <authorList>
            <person name="Li C."/>
            <person name="Lai Q."/>
            <person name="Li G."/>
            <person name="Dong C."/>
            <person name="Wang J."/>
            <person name="Liao Y."/>
            <person name="Shao Z."/>
        </authorList>
    </citation>
    <scope>NUCLEOTIDE SEQUENCE [LARGE SCALE GENOMIC DNA]</scope>
    <source>
        <strain evidence="2 3">VP2</strain>
    </source>
</reference>
<name>A0A059FES6_9PROT</name>
<feature type="transmembrane region" description="Helical" evidence="1">
    <location>
        <begin position="39"/>
        <end position="64"/>
    </location>
</feature>
<keyword evidence="1" id="KW-0472">Membrane</keyword>
<comment type="caution">
    <text evidence="2">The sequence shown here is derived from an EMBL/GenBank/DDBJ whole genome shotgun (WGS) entry which is preliminary data.</text>
</comment>
<keyword evidence="1" id="KW-1133">Transmembrane helix</keyword>
<organism evidence="2 3">
    <name type="scientific">Hyphomonas jannaschiana VP2</name>
    <dbReference type="NCBI Taxonomy" id="1280952"/>
    <lineage>
        <taxon>Bacteria</taxon>
        <taxon>Pseudomonadati</taxon>
        <taxon>Pseudomonadota</taxon>
        <taxon>Alphaproteobacteria</taxon>
        <taxon>Hyphomonadales</taxon>
        <taxon>Hyphomonadaceae</taxon>
        <taxon>Hyphomonas</taxon>
    </lineage>
</organism>
<dbReference type="STRING" id="1280952.HJA_07392"/>
<dbReference type="EMBL" id="ARYJ01000004">
    <property type="protein sequence ID" value="KCZ89102.1"/>
    <property type="molecule type" value="Genomic_DNA"/>
</dbReference>
<feature type="transmembrane region" description="Helical" evidence="1">
    <location>
        <begin position="7"/>
        <end position="27"/>
    </location>
</feature>
<evidence type="ECO:0000313" key="3">
    <source>
        <dbReference type="Proteomes" id="UP000024816"/>
    </source>
</evidence>
<dbReference type="AlphaFoldDB" id="A0A059FES6"/>
<evidence type="ECO:0000256" key="1">
    <source>
        <dbReference type="SAM" id="Phobius"/>
    </source>
</evidence>
<protein>
    <submittedName>
        <fullName evidence="2">Uncharacterized protein</fullName>
    </submittedName>
</protein>
<accession>A0A059FES6</accession>